<name>A0A3B0T4G6_9ZZZZ</name>
<evidence type="ECO:0000313" key="1">
    <source>
        <dbReference type="EMBL" id="VAW09312.1"/>
    </source>
</evidence>
<reference evidence="1" key="1">
    <citation type="submission" date="2018-06" db="EMBL/GenBank/DDBJ databases">
        <authorList>
            <person name="Zhirakovskaya E."/>
        </authorList>
    </citation>
    <scope>NUCLEOTIDE SEQUENCE</scope>
</reference>
<dbReference type="EMBL" id="UOEK01000553">
    <property type="protein sequence ID" value="VAW09312.1"/>
    <property type="molecule type" value="Genomic_DNA"/>
</dbReference>
<sequence>MRLLVLLGAALVVVAFVMLSQAKGDASPSFVSAVEGETLTAQLDTQAIVQSRDTAGDVRWNLVTYDSSSGTCLDLYYTGPAGDGMVGGCGPMAESFPEASLIGWVDTNNDGNAQMVMMGVVAESQGITSVSIKLQDGTAISAPVVNQSWFVFDIVGSPVSSVAYDAAGNEVSRDDSVAATVAELDAARLPYQSQPVAGP</sequence>
<dbReference type="AlphaFoldDB" id="A0A3B0T4G6"/>
<protein>
    <submittedName>
        <fullName evidence="1">Uncharacterized protein</fullName>
    </submittedName>
</protein>
<accession>A0A3B0T4G6</accession>
<proteinExistence type="predicted"/>
<organism evidence="1">
    <name type="scientific">hydrothermal vent metagenome</name>
    <dbReference type="NCBI Taxonomy" id="652676"/>
    <lineage>
        <taxon>unclassified sequences</taxon>
        <taxon>metagenomes</taxon>
        <taxon>ecological metagenomes</taxon>
    </lineage>
</organism>
<gene>
    <name evidence="1" type="ORF">MNBD_ACTINO02-1601</name>
</gene>